<dbReference type="SMART" id="SM00138">
    <property type="entry name" value="MeTrc"/>
    <property type="match status" value="1"/>
</dbReference>
<evidence type="ECO:0000256" key="3">
    <source>
        <dbReference type="ARBA" id="ARBA00022691"/>
    </source>
</evidence>
<evidence type="ECO:0000256" key="2">
    <source>
        <dbReference type="ARBA" id="ARBA00022679"/>
    </source>
</evidence>
<evidence type="ECO:0000313" key="6">
    <source>
        <dbReference type="EMBL" id="CAG9173470.1"/>
    </source>
</evidence>
<keyword evidence="7" id="KW-1185">Reference proteome</keyword>
<reference evidence="6 7" key="1">
    <citation type="submission" date="2021-08" db="EMBL/GenBank/DDBJ databases">
        <authorList>
            <person name="Peeters C."/>
        </authorList>
    </citation>
    <scope>NUCLEOTIDE SEQUENCE [LARGE SCALE GENOMIC DNA]</scope>
    <source>
        <strain evidence="6 7">LMG 32289</strain>
    </source>
</reference>
<dbReference type="PROSITE" id="PS50123">
    <property type="entry name" value="CHER"/>
    <property type="match status" value="1"/>
</dbReference>
<dbReference type="PANTHER" id="PTHR24422:SF19">
    <property type="entry name" value="CHEMOTAXIS PROTEIN METHYLTRANSFERASE"/>
    <property type="match status" value="1"/>
</dbReference>
<dbReference type="InterPro" id="IPR019734">
    <property type="entry name" value="TPR_rpt"/>
</dbReference>
<dbReference type="EMBL" id="CAJZAG010000005">
    <property type="protein sequence ID" value="CAG9173470.1"/>
    <property type="molecule type" value="Genomic_DNA"/>
</dbReference>
<keyword evidence="1 6" id="KW-0489">Methyltransferase</keyword>
<accession>A0ABN7YMN3</accession>
<dbReference type="InterPro" id="IPR022642">
    <property type="entry name" value="CheR_C"/>
</dbReference>
<dbReference type="SUPFAM" id="SSF53335">
    <property type="entry name" value="S-adenosyl-L-methionine-dependent methyltransferases"/>
    <property type="match status" value="1"/>
</dbReference>
<dbReference type="GO" id="GO:0032259">
    <property type="term" value="P:methylation"/>
    <property type="evidence" value="ECO:0007669"/>
    <property type="project" value="UniProtKB-KW"/>
</dbReference>
<protein>
    <submittedName>
        <fullName evidence="6">Biofilm formation methyltransferase WspC</fullName>
        <ecNumber evidence="6">2.1.1.-</ecNumber>
    </submittedName>
</protein>
<dbReference type="InterPro" id="IPR050903">
    <property type="entry name" value="Bact_Chemotaxis_MeTrfase"/>
</dbReference>
<evidence type="ECO:0000313" key="7">
    <source>
        <dbReference type="Proteomes" id="UP000706525"/>
    </source>
</evidence>
<dbReference type="Pfam" id="PF01739">
    <property type="entry name" value="CheR"/>
    <property type="match status" value="1"/>
</dbReference>
<evidence type="ECO:0000256" key="1">
    <source>
        <dbReference type="ARBA" id="ARBA00022603"/>
    </source>
</evidence>
<keyword evidence="2 6" id="KW-0808">Transferase</keyword>
<dbReference type="InterPro" id="IPR011990">
    <property type="entry name" value="TPR-like_helical_dom_sf"/>
</dbReference>
<dbReference type="PRINTS" id="PR00996">
    <property type="entry name" value="CHERMTFRASE"/>
</dbReference>
<dbReference type="Gene3D" id="3.40.50.150">
    <property type="entry name" value="Vaccinia Virus protein VP39"/>
    <property type="match status" value="1"/>
</dbReference>
<proteinExistence type="predicted"/>
<evidence type="ECO:0000259" key="5">
    <source>
        <dbReference type="PROSITE" id="PS50123"/>
    </source>
</evidence>
<sequence length="470" mass="49536">MFATPIGIQIAALLKERIGLDADTVGPGTVARAVRDRQLAVGAHDTAAYWNVLHAAPDELQALIEAVIVPETWFFRHREALLALARAAAQRVFGGSGETGAGGSGMGEPPLLRVLSVPCSTGEEPYSIAMALLDAGIPADRFRVDAIDISARSLERARIGLYGPNAFRGLPLDYRDRHFTPASASIPGGYQIDARVRAQVRLLRGNLMDPLLLANEPPYHFVFCRNLLIYFDADTQRRTVRTLTRLTVADGMLFVGPAEASLLTREGLRGTGVPLAFAFHPVAGDPLAASNASWPPVSAVAAKASGLFASSVASAAPPPSASARNMRPVAAMAARTTAPPTATASIVTSGGGSNNMAERIAAADRAAVTALIDIAARADRGELAEATTACLDYLDTHGQSADAWCLLGVLHDAAARTSDAQAAYRKAVYLDPGHEEALYHLAALLDSVGDAPAATRLRQRAQRHARLNHG</sequence>
<dbReference type="EC" id="2.1.1.-" evidence="6"/>
<organism evidence="6 7">
    <name type="scientific">Cupriavidus pampae</name>
    <dbReference type="NCBI Taxonomy" id="659251"/>
    <lineage>
        <taxon>Bacteria</taxon>
        <taxon>Pseudomonadati</taxon>
        <taxon>Pseudomonadota</taxon>
        <taxon>Betaproteobacteria</taxon>
        <taxon>Burkholderiales</taxon>
        <taxon>Burkholderiaceae</taxon>
        <taxon>Cupriavidus</taxon>
    </lineage>
</organism>
<dbReference type="Gene3D" id="1.25.40.10">
    <property type="entry name" value="Tetratricopeptide repeat domain"/>
    <property type="match status" value="1"/>
</dbReference>
<feature type="repeat" description="TPR" evidence="4">
    <location>
        <begin position="401"/>
        <end position="434"/>
    </location>
</feature>
<dbReference type="InterPro" id="IPR000780">
    <property type="entry name" value="CheR_MeTrfase"/>
</dbReference>
<dbReference type="PANTHER" id="PTHR24422">
    <property type="entry name" value="CHEMOTAXIS PROTEIN METHYLTRANSFERASE"/>
    <property type="match status" value="1"/>
</dbReference>
<comment type="caution">
    <text evidence="6">The sequence shown here is derived from an EMBL/GenBank/DDBJ whole genome shotgun (WGS) entry which is preliminary data.</text>
</comment>
<gene>
    <name evidence="6" type="primary">wspC</name>
    <name evidence="6" type="ORF">LMG32289_02883</name>
</gene>
<dbReference type="GO" id="GO:0008168">
    <property type="term" value="F:methyltransferase activity"/>
    <property type="evidence" value="ECO:0007669"/>
    <property type="project" value="UniProtKB-KW"/>
</dbReference>
<name>A0ABN7YMN3_9BURK</name>
<dbReference type="SUPFAM" id="SSF48452">
    <property type="entry name" value="TPR-like"/>
    <property type="match status" value="1"/>
</dbReference>
<evidence type="ECO:0000256" key="4">
    <source>
        <dbReference type="PROSITE-ProRule" id="PRU00339"/>
    </source>
</evidence>
<keyword evidence="3" id="KW-0949">S-adenosyl-L-methionine</keyword>
<feature type="domain" description="CheR-type methyltransferase" evidence="5">
    <location>
        <begin position="9"/>
        <end position="260"/>
    </location>
</feature>
<dbReference type="Proteomes" id="UP000706525">
    <property type="component" value="Unassembled WGS sequence"/>
</dbReference>
<dbReference type="InterPro" id="IPR029063">
    <property type="entry name" value="SAM-dependent_MTases_sf"/>
</dbReference>
<keyword evidence="4" id="KW-0802">TPR repeat</keyword>
<dbReference type="PROSITE" id="PS50005">
    <property type="entry name" value="TPR"/>
    <property type="match status" value="1"/>
</dbReference>